<dbReference type="InterPro" id="IPR053038">
    <property type="entry name" value="RLP_Defense"/>
</dbReference>
<gene>
    <name evidence="13" type="primary">ga06501</name>
    <name evidence="13" type="ORF">PR202_ga06501</name>
</gene>
<dbReference type="Pfam" id="PF26130">
    <property type="entry name" value="PB1-like"/>
    <property type="match status" value="1"/>
</dbReference>
<dbReference type="Pfam" id="PF13855">
    <property type="entry name" value="LRR_8"/>
    <property type="match status" value="1"/>
</dbReference>
<evidence type="ECO:0000256" key="10">
    <source>
        <dbReference type="SAM" id="SignalP"/>
    </source>
</evidence>
<evidence type="ECO:0008006" key="15">
    <source>
        <dbReference type="Google" id="ProtNLM"/>
    </source>
</evidence>
<evidence type="ECO:0000313" key="14">
    <source>
        <dbReference type="Proteomes" id="UP001054889"/>
    </source>
</evidence>
<keyword evidence="5" id="KW-0677">Repeat</keyword>
<evidence type="ECO:0000256" key="6">
    <source>
        <dbReference type="ARBA" id="ARBA00022989"/>
    </source>
</evidence>
<dbReference type="InterPro" id="IPR013210">
    <property type="entry name" value="LRR_N_plant-typ"/>
</dbReference>
<dbReference type="FunFam" id="3.80.10.10:FF:000041">
    <property type="entry name" value="LRR receptor-like serine/threonine-protein kinase ERECTA"/>
    <property type="match status" value="1"/>
</dbReference>
<dbReference type="Pfam" id="PF08263">
    <property type="entry name" value="LRRNT_2"/>
    <property type="match status" value="1"/>
</dbReference>
<feature type="domain" description="Leucine-rich repeat-containing N-terminal plant-type" evidence="11">
    <location>
        <begin position="25"/>
        <end position="61"/>
    </location>
</feature>
<keyword evidence="6" id="KW-1133">Transmembrane helix</keyword>
<keyword evidence="3" id="KW-0812">Transmembrane</keyword>
<protein>
    <recommendedName>
        <fullName evidence="15">Leucine-rich repeat-containing N-terminal plant-type domain-containing protein</fullName>
    </recommendedName>
</protein>
<feature type="signal peptide" evidence="10">
    <location>
        <begin position="1"/>
        <end position="20"/>
    </location>
</feature>
<evidence type="ECO:0000256" key="8">
    <source>
        <dbReference type="ARBA" id="ARBA00023180"/>
    </source>
</evidence>
<evidence type="ECO:0000313" key="13">
    <source>
        <dbReference type="EMBL" id="GJM90240.1"/>
    </source>
</evidence>
<evidence type="ECO:0000256" key="3">
    <source>
        <dbReference type="ARBA" id="ARBA00022692"/>
    </source>
</evidence>
<comment type="subcellular location">
    <subcellularLocation>
        <location evidence="1">Cell membrane</location>
        <topology evidence="1">Single-pass type I membrane protein</topology>
    </subcellularLocation>
</comment>
<keyword evidence="14" id="KW-1185">Reference proteome</keyword>
<dbReference type="AlphaFoldDB" id="A0AAV5BV83"/>
<dbReference type="Pfam" id="PF00560">
    <property type="entry name" value="LRR_1"/>
    <property type="match status" value="5"/>
</dbReference>
<feature type="chain" id="PRO_5043932612" description="Leucine-rich repeat-containing N-terminal plant-type domain-containing protein" evidence="10">
    <location>
        <begin position="21"/>
        <end position="848"/>
    </location>
</feature>
<evidence type="ECO:0000256" key="4">
    <source>
        <dbReference type="ARBA" id="ARBA00022729"/>
    </source>
</evidence>
<dbReference type="InterPro" id="IPR032675">
    <property type="entry name" value="LRR_dom_sf"/>
</dbReference>
<dbReference type="GO" id="GO:0005886">
    <property type="term" value="C:plasma membrane"/>
    <property type="evidence" value="ECO:0007669"/>
    <property type="project" value="UniProtKB-SubCell"/>
</dbReference>
<dbReference type="Gene3D" id="3.80.10.10">
    <property type="entry name" value="Ribonuclease Inhibitor"/>
    <property type="match status" value="5"/>
</dbReference>
<feature type="region of interest" description="Disordered" evidence="9">
    <location>
        <begin position="743"/>
        <end position="784"/>
    </location>
</feature>
<evidence type="ECO:0000256" key="5">
    <source>
        <dbReference type="ARBA" id="ARBA00022737"/>
    </source>
</evidence>
<keyword evidence="7" id="KW-0472">Membrane</keyword>
<dbReference type="Proteomes" id="UP001054889">
    <property type="component" value="Unassembled WGS sequence"/>
</dbReference>
<dbReference type="InterPro" id="IPR058594">
    <property type="entry name" value="PB1-like_dom_pln"/>
</dbReference>
<evidence type="ECO:0000259" key="11">
    <source>
        <dbReference type="Pfam" id="PF08263"/>
    </source>
</evidence>
<name>A0AAV5BV83_ELECO</name>
<feature type="domain" description="PB1-like" evidence="12">
    <location>
        <begin position="529"/>
        <end position="595"/>
    </location>
</feature>
<dbReference type="PANTHER" id="PTHR48064:SF6">
    <property type="entry name" value="RECEPTOR-LIKE PROTEIN KINASE 2"/>
    <property type="match status" value="1"/>
</dbReference>
<dbReference type="InterPro" id="IPR003591">
    <property type="entry name" value="Leu-rich_rpt_typical-subtyp"/>
</dbReference>
<dbReference type="PANTHER" id="PTHR48064">
    <property type="entry name" value="OS01G0750400 PROTEIN"/>
    <property type="match status" value="1"/>
</dbReference>
<feature type="compositionally biased region" description="Low complexity" evidence="9">
    <location>
        <begin position="749"/>
        <end position="761"/>
    </location>
</feature>
<evidence type="ECO:0000256" key="1">
    <source>
        <dbReference type="ARBA" id="ARBA00004251"/>
    </source>
</evidence>
<dbReference type="EMBL" id="BQKI01000003">
    <property type="protein sequence ID" value="GJM90240.1"/>
    <property type="molecule type" value="Genomic_DNA"/>
</dbReference>
<proteinExistence type="predicted"/>
<reference evidence="13" key="2">
    <citation type="submission" date="2021-12" db="EMBL/GenBank/DDBJ databases">
        <title>Resequencing data analysis of finger millet.</title>
        <authorList>
            <person name="Hatakeyama M."/>
            <person name="Aluri S."/>
            <person name="Balachadran M.T."/>
            <person name="Sivarajan S.R."/>
            <person name="Poveda L."/>
            <person name="Shimizu-Inatsugi R."/>
            <person name="Schlapbach R."/>
            <person name="Sreeman S.M."/>
            <person name="Shimizu K.K."/>
        </authorList>
    </citation>
    <scope>NUCLEOTIDE SEQUENCE</scope>
</reference>
<dbReference type="SUPFAM" id="SSF52047">
    <property type="entry name" value="RNI-like"/>
    <property type="match status" value="1"/>
</dbReference>
<evidence type="ECO:0000256" key="7">
    <source>
        <dbReference type="ARBA" id="ARBA00023136"/>
    </source>
</evidence>
<comment type="caution">
    <text evidence="13">The sequence shown here is derived from an EMBL/GenBank/DDBJ whole genome shotgun (WGS) entry which is preliminary data.</text>
</comment>
<keyword evidence="8" id="KW-0325">Glycoprotein</keyword>
<keyword evidence="2" id="KW-0433">Leucine-rich repeat</keyword>
<dbReference type="InterPro" id="IPR001611">
    <property type="entry name" value="Leu-rich_rpt"/>
</dbReference>
<keyword evidence="4 10" id="KW-0732">Signal</keyword>
<accession>A0AAV5BV83</accession>
<evidence type="ECO:0000256" key="2">
    <source>
        <dbReference type="ARBA" id="ARBA00022614"/>
    </source>
</evidence>
<dbReference type="SMART" id="SM00369">
    <property type="entry name" value="LRR_TYP"/>
    <property type="match status" value="3"/>
</dbReference>
<organism evidence="13 14">
    <name type="scientific">Eleusine coracana subsp. coracana</name>
    <dbReference type="NCBI Taxonomy" id="191504"/>
    <lineage>
        <taxon>Eukaryota</taxon>
        <taxon>Viridiplantae</taxon>
        <taxon>Streptophyta</taxon>
        <taxon>Embryophyta</taxon>
        <taxon>Tracheophyta</taxon>
        <taxon>Spermatophyta</taxon>
        <taxon>Magnoliopsida</taxon>
        <taxon>Liliopsida</taxon>
        <taxon>Poales</taxon>
        <taxon>Poaceae</taxon>
        <taxon>PACMAD clade</taxon>
        <taxon>Chloridoideae</taxon>
        <taxon>Cynodonteae</taxon>
        <taxon>Eleusininae</taxon>
        <taxon>Eleusine</taxon>
    </lineage>
</organism>
<evidence type="ECO:0000256" key="9">
    <source>
        <dbReference type="SAM" id="MobiDB-lite"/>
    </source>
</evidence>
<dbReference type="FunFam" id="3.80.10.10:FF:000403">
    <property type="entry name" value="Receptor-like protein 2"/>
    <property type="match status" value="1"/>
</dbReference>
<reference evidence="13" key="1">
    <citation type="journal article" date="2018" name="DNA Res.">
        <title>Multiple hybrid de novo genome assembly of finger millet, an orphan allotetraploid crop.</title>
        <authorList>
            <person name="Hatakeyama M."/>
            <person name="Aluri S."/>
            <person name="Balachadran M.T."/>
            <person name="Sivarajan S.R."/>
            <person name="Patrignani A."/>
            <person name="Gruter S."/>
            <person name="Poveda L."/>
            <person name="Shimizu-Inatsugi R."/>
            <person name="Baeten J."/>
            <person name="Francoijs K.J."/>
            <person name="Nataraja K.N."/>
            <person name="Reddy Y.A.N."/>
            <person name="Phadnis S."/>
            <person name="Ravikumar R.L."/>
            <person name="Schlapbach R."/>
            <person name="Sreeman S.M."/>
            <person name="Shimizu K.K."/>
        </authorList>
    </citation>
    <scope>NUCLEOTIDE SEQUENCE</scope>
</reference>
<evidence type="ECO:0000259" key="12">
    <source>
        <dbReference type="Pfam" id="PF26130"/>
    </source>
</evidence>
<sequence length="848" mass="92874">MPPLGHVLVMLLSLTSFATSCTELEKRSLLQFATELSHDSGLSSLWENDTDCCKWEGITCSSNRTVTDVFLASRNLEGIISASLANLTGLQRLNLSHNMLSGGLPMDLLSSNNIVVLDVSFNQLNGDLQDLQSSTLRPLQVLNISSNLFTGRFPSTVWEVTRSLVVLNASNNSFTGQIPTTLCVTAPSIAVLHLSYNQFNGSIPPGLGNCSMMVSLNARNNKLNGPLPNELFKLTLLEHLSFTSNQLEGSLGGINKLTNLATLDLGRNNLSGNIPDSIGELNRLEELHLEYNSMSGQLPSALSNCTNLIIVDLKCNSFSGELTNVNFSNLPNLKTLDLLRNNLNGTIPESIYSCSNLTSLRLSSNKFHGRLSKRIGSLDSLSFLSVVNCSLSNITSTLHILGNCRNLTTLFIGHNFLGEAMPEDDRIFGFENIQSNQTRIRCSNPSRFPRRRMYLGVGDASRGPCCPDSSSRLPKRVAHLELEGPAAAAVQSPARRAMLLPPSSPMDKKSVISLKIFINALFSVDGTIRGECRTILDFDKDYFSYFELRVQLKDIGLKDDDWLYYLKPGYRPPVGLKIIINDKQCNELLNDHDGKDSCTLYIVRSPMKPMLDYARLLSQDDVIIHFDNNDYGGMGVDGANDRERMEDGATDGGMVETASDGYDSAESSDVEIIVEHEIENKLVDSGGFVFEGDIGDEELYSSKKQTIVSENGANSNVKGKAKSNTGCSRCSCLGHNSSYCKNRVSSENQGASSGSTTSQQQKRGPKPKKVAASSSQQPSQERDEVFFTSQTETIGSSTPEAQFCPQPHAGPVHMNNWYGIGMFHEVEEGPTMNNIAASRARFLANRRK</sequence>